<keyword evidence="10" id="KW-1185">Reference proteome</keyword>
<evidence type="ECO:0000256" key="6">
    <source>
        <dbReference type="ARBA" id="ARBA00023242"/>
    </source>
</evidence>
<feature type="compositionally biased region" description="Basic and acidic residues" evidence="8">
    <location>
        <begin position="141"/>
        <end position="154"/>
    </location>
</feature>
<dbReference type="GO" id="GO:0003677">
    <property type="term" value="F:DNA binding"/>
    <property type="evidence" value="ECO:0007669"/>
    <property type="project" value="UniProtKB-KW"/>
</dbReference>
<keyword evidence="7" id="KW-0963">Cytoplasm</keyword>
<proteinExistence type="inferred from homology"/>
<dbReference type="InterPro" id="IPR007146">
    <property type="entry name" value="Sas10/Utp3/C1D"/>
</dbReference>
<dbReference type="EnsemblMetazoa" id="MESCA006482-RA">
    <property type="protein sequence ID" value="MESCA006482-PA"/>
    <property type="gene ID" value="MESCA006482"/>
</dbReference>
<comment type="subcellular location">
    <subcellularLocation>
        <location evidence="7">Cytoplasm</location>
    </subcellularLocation>
    <subcellularLocation>
        <location evidence="7">Nucleus</location>
        <location evidence="7">Nucleolus</location>
    </subcellularLocation>
    <subcellularLocation>
        <location evidence="1 7">Nucleus</location>
    </subcellularLocation>
</comment>
<comment type="function">
    <text evidence="7">Plays a role in the recruitment of the exosome to pre-rRNA to mediate the 3'-5' end processing of the 5.8S rRNA.</text>
</comment>
<evidence type="ECO:0000256" key="8">
    <source>
        <dbReference type="SAM" id="MobiDB-lite"/>
    </source>
</evidence>
<evidence type="ECO:0000256" key="1">
    <source>
        <dbReference type="ARBA" id="ARBA00004123"/>
    </source>
</evidence>
<reference evidence="9" key="2">
    <citation type="submission" date="2015-06" db="UniProtKB">
        <authorList>
            <consortium name="EnsemblMetazoa"/>
        </authorList>
    </citation>
    <scope>IDENTIFICATION</scope>
</reference>
<evidence type="ECO:0000313" key="10">
    <source>
        <dbReference type="Proteomes" id="UP000015102"/>
    </source>
</evidence>
<keyword evidence="7" id="KW-0238">DNA-binding</keyword>
<dbReference type="InterPro" id="IPR011082">
    <property type="entry name" value="Exosome-assoc_fac/DNA_repair"/>
</dbReference>
<dbReference type="EMBL" id="CAQQ02178077">
    <property type="status" value="NOT_ANNOTATED_CDS"/>
    <property type="molecule type" value="Genomic_DNA"/>
</dbReference>
<dbReference type="PANTHER" id="PTHR15341">
    <property type="entry name" value="SUN-COR STEROID HORMONE RECEPTOR CO-REPRESSOR"/>
    <property type="match status" value="1"/>
</dbReference>
<dbReference type="GO" id="GO:0000460">
    <property type="term" value="P:maturation of 5.8S rRNA"/>
    <property type="evidence" value="ECO:0007669"/>
    <property type="project" value="TreeGrafter"/>
</dbReference>
<comment type="similarity">
    <text evidence="2 7">Belongs to the C1D family.</text>
</comment>
<protein>
    <recommendedName>
        <fullName evidence="3 7">Nuclear nucleic acid-binding protein C1D</fullName>
    </recommendedName>
</protein>
<dbReference type="AlphaFoldDB" id="T1GS34"/>
<dbReference type="Pfam" id="PF04000">
    <property type="entry name" value="Sas10_Utp3"/>
    <property type="match status" value="1"/>
</dbReference>
<keyword evidence="6 7" id="KW-0539">Nucleus</keyword>
<keyword evidence="5 7" id="KW-0694">RNA-binding</keyword>
<evidence type="ECO:0000256" key="2">
    <source>
        <dbReference type="ARBA" id="ARBA00009154"/>
    </source>
</evidence>
<dbReference type="GO" id="GO:0003723">
    <property type="term" value="F:RNA binding"/>
    <property type="evidence" value="ECO:0007669"/>
    <property type="project" value="UniProtKB-UniRule"/>
</dbReference>
<feature type="compositionally biased region" description="Basic and acidic residues" evidence="8">
    <location>
        <begin position="120"/>
        <end position="129"/>
    </location>
</feature>
<dbReference type="GO" id="GO:0005730">
    <property type="term" value="C:nucleolus"/>
    <property type="evidence" value="ECO:0007669"/>
    <property type="project" value="UniProtKB-SubCell"/>
</dbReference>
<feature type="region of interest" description="Disordered" evidence="8">
    <location>
        <begin position="119"/>
        <end position="154"/>
    </location>
</feature>
<dbReference type="PANTHER" id="PTHR15341:SF3">
    <property type="entry name" value="NUCLEAR NUCLEIC ACID-BINDING PROTEIN C1D"/>
    <property type="match status" value="1"/>
</dbReference>
<dbReference type="GO" id="GO:0010468">
    <property type="term" value="P:regulation of gene expression"/>
    <property type="evidence" value="ECO:0007669"/>
    <property type="project" value="TreeGrafter"/>
</dbReference>
<reference evidence="10" key="1">
    <citation type="submission" date="2013-02" db="EMBL/GenBank/DDBJ databases">
        <authorList>
            <person name="Hughes D."/>
        </authorList>
    </citation>
    <scope>NUCLEOTIDE SEQUENCE</scope>
    <source>
        <strain>Durham</strain>
        <strain evidence="10">NC isolate 2 -- Noor lab</strain>
    </source>
</reference>
<dbReference type="STRING" id="36166.T1GS34"/>
<dbReference type="GO" id="GO:0000178">
    <property type="term" value="C:exosome (RNase complex)"/>
    <property type="evidence" value="ECO:0007669"/>
    <property type="project" value="TreeGrafter"/>
</dbReference>
<feature type="compositionally biased region" description="Polar residues" evidence="8">
    <location>
        <begin position="131"/>
        <end position="140"/>
    </location>
</feature>
<accession>T1GS34</accession>
<evidence type="ECO:0000256" key="5">
    <source>
        <dbReference type="ARBA" id="ARBA00022884"/>
    </source>
</evidence>
<evidence type="ECO:0000313" key="9">
    <source>
        <dbReference type="EnsemblMetazoa" id="MESCA006482-PA"/>
    </source>
</evidence>
<dbReference type="GO" id="GO:0005737">
    <property type="term" value="C:cytoplasm"/>
    <property type="evidence" value="ECO:0007669"/>
    <property type="project" value="UniProtKB-SubCell"/>
</dbReference>
<dbReference type="Proteomes" id="UP000015102">
    <property type="component" value="Unassembled WGS sequence"/>
</dbReference>
<dbReference type="OMA" id="KLMSMPR"/>
<comment type="subunit">
    <text evidence="7">Monomer and homodimer.</text>
</comment>
<name>T1GS34_MEGSC</name>
<keyword evidence="4 7" id="KW-0698">rRNA processing</keyword>
<evidence type="ECO:0000256" key="3">
    <source>
        <dbReference type="ARBA" id="ARBA00015212"/>
    </source>
</evidence>
<evidence type="ECO:0000256" key="4">
    <source>
        <dbReference type="ARBA" id="ARBA00022552"/>
    </source>
</evidence>
<sequence>MTFDFKELKNDANFVATVENLTKNLDAVEESIRAAVNVPSADYDLMPVEDRVKYDSYMSYTINSLYWMYTRLQGVDSNSHGIKNELSRVRQSMLREKQLEDRRLRPQVDTAAAGRFIKHGLYDKNDKKRPNQANSYQNSEPKNKKIKFPENDSD</sequence>
<evidence type="ECO:0000256" key="7">
    <source>
        <dbReference type="RuleBase" id="RU368003"/>
    </source>
</evidence>
<organism evidence="9 10">
    <name type="scientific">Megaselia scalaris</name>
    <name type="common">Humpbacked fly</name>
    <name type="synonym">Phora scalaris</name>
    <dbReference type="NCBI Taxonomy" id="36166"/>
    <lineage>
        <taxon>Eukaryota</taxon>
        <taxon>Metazoa</taxon>
        <taxon>Ecdysozoa</taxon>
        <taxon>Arthropoda</taxon>
        <taxon>Hexapoda</taxon>
        <taxon>Insecta</taxon>
        <taxon>Pterygota</taxon>
        <taxon>Neoptera</taxon>
        <taxon>Endopterygota</taxon>
        <taxon>Diptera</taxon>
        <taxon>Brachycera</taxon>
        <taxon>Muscomorpha</taxon>
        <taxon>Platypezoidea</taxon>
        <taxon>Phoridae</taxon>
        <taxon>Megaseliini</taxon>
        <taxon>Megaselia</taxon>
    </lineage>
</organism>
<dbReference type="HOGENOM" id="CLU_064339_4_2_1"/>